<dbReference type="Gene3D" id="3.30.420.10">
    <property type="entry name" value="Ribonuclease H-like superfamily/Ribonuclease H"/>
    <property type="match status" value="1"/>
</dbReference>
<reference evidence="1 2" key="1">
    <citation type="submission" date="2017-04" db="EMBL/GenBank/DDBJ databases">
        <authorList>
            <person name="Afonso C.L."/>
            <person name="Miller P.J."/>
            <person name="Scott M.A."/>
            <person name="Spackman E."/>
            <person name="Goraichik I."/>
            <person name="Dimitrov K.M."/>
            <person name="Suarez D.L."/>
            <person name="Swayne D.E."/>
        </authorList>
    </citation>
    <scope>NUCLEOTIDE SEQUENCE [LARGE SCALE GENOMIC DNA]</scope>
    <source>
        <strain evidence="1 2">DSM 12816</strain>
    </source>
</reference>
<evidence type="ECO:0008006" key="3">
    <source>
        <dbReference type="Google" id="ProtNLM"/>
    </source>
</evidence>
<gene>
    <name evidence="1" type="ORF">SAMN02745168_1862</name>
</gene>
<dbReference type="InterPro" id="IPR012337">
    <property type="entry name" value="RNaseH-like_sf"/>
</dbReference>
<dbReference type="Gene3D" id="3.40.50.2300">
    <property type="match status" value="1"/>
</dbReference>
<dbReference type="CDD" id="cd04659">
    <property type="entry name" value="Piwi_piwi-like_ProArk"/>
    <property type="match status" value="1"/>
</dbReference>
<dbReference type="STRING" id="1122930.SAMN02745168_1862"/>
<dbReference type="Proteomes" id="UP000192790">
    <property type="component" value="Unassembled WGS sequence"/>
</dbReference>
<keyword evidence="2" id="KW-1185">Reference proteome</keyword>
<dbReference type="Pfam" id="PF13289">
    <property type="entry name" value="SIR2_2"/>
    <property type="match status" value="1"/>
</dbReference>
<evidence type="ECO:0000313" key="1">
    <source>
        <dbReference type="EMBL" id="SMC62237.1"/>
    </source>
</evidence>
<dbReference type="RefSeq" id="WP_084234542.1">
    <property type="nucleotide sequence ID" value="NZ_FWXW01000004.1"/>
</dbReference>
<dbReference type="GO" id="GO:0003676">
    <property type="term" value="F:nucleic acid binding"/>
    <property type="evidence" value="ECO:0007669"/>
    <property type="project" value="InterPro"/>
</dbReference>
<dbReference type="InterPro" id="IPR036397">
    <property type="entry name" value="RNaseH_sf"/>
</dbReference>
<proteinExistence type="predicted"/>
<protein>
    <recommendedName>
        <fullName evidence="3">Piwi domain-containing protein</fullName>
    </recommendedName>
</protein>
<dbReference type="EMBL" id="FWXW01000004">
    <property type="protein sequence ID" value="SMC62237.1"/>
    <property type="molecule type" value="Genomic_DNA"/>
</dbReference>
<organism evidence="1 2">
    <name type="scientific">Papillibacter cinnamivorans DSM 12816</name>
    <dbReference type="NCBI Taxonomy" id="1122930"/>
    <lineage>
        <taxon>Bacteria</taxon>
        <taxon>Bacillati</taxon>
        <taxon>Bacillota</taxon>
        <taxon>Clostridia</taxon>
        <taxon>Eubacteriales</taxon>
        <taxon>Oscillospiraceae</taxon>
        <taxon>Papillibacter</taxon>
    </lineage>
</organism>
<dbReference type="AlphaFoldDB" id="A0A1W2ANF4"/>
<accession>A0A1W2ANF4</accession>
<dbReference type="InterPro" id="IPR029035">
    <property type="entry name" value="DHS-like_NAD/FAD-binding_dom"/>
</dbReference>
<dbReference type="OrthoDB" id="530017at2"/>
<dbReference type="SUPFAM" id="SSF52467">
    <property type="entry name" value="DHS-like NAD/FAD-binding domain"/>
    <property type="match status" value="1"/>
</dbReference>
<sequence>MQMLKFDEFIRSLKQNKDTTHSLLLGAGASVESDIQSASECIWDWKHEIFISQNPTASDSFKNIKMDNVRVVIQNWLDSQMIYPSVNSDEEYSFYAEKAYPIDDDRRKYFQHLTENKNPSLGYHLIAMLAEIGWIKSVWTTNFDGLSLKTAHQYNLTPVEVTLESQERIYRSDVIRELFCVALHGDYKYGALKNTAAELDSQSDVLLKALQYELAKRNLIVIGYSGRDKSLMAALKDAYSQPGAGRLYWCGYGVNCPTAVEELLDVVSANGRHGYYIATDGFDKTMLLLSRHCMSDNTNFLNRIDTLLNTLGEHKDLTSMPFQESTGTLKKIVKTNLYPIIFPSTCYQLKYNYSADEKPWSFCNALSEHNIIAIPYKGLVYAWGAKEKIVKICSERLVGGIDVTPFTRELAIQNEAFRELLLRTATRVLAERSGFAFSKDKIWDTKDPKNAFFYQIENVSIHAYLGVQLSLEFDYKYTYLSFAPAYHFRDADRYKKAIIKSFSDSFSARVNGAKPNLSINNYIDEWTSALIGNSVVKACFPPENNEGFFFSFGANSALIGINGNSGSHQLSLPSSINPKRIIMNGVECRDPELTFFNSEQNRLVNDFHPMRGLSQNNPYDFPLNDKVLRSSINIGVLCPQSHSSEFYTFLNALNNTHSVKFNVDYVLPFPGFYSAFKVGLNIPLTTAPHWLNINATSNTDRKAAVKEFGRSIIYQLEKLSSQQVDVVLIYIPNEFEWLTSFNDDYETYDLHNFVKAYAVQKNIATQFIREKTLESDLRCQIMWALSLAIYVKSCRIPWVISGLREDTAFAGIGYSINKSATGIDIVVGCSHIYSADGQGLKYKLSKLNDVVLDRRNNPFLSENEAYKLGLNIKELFYKSFTELPKRVVIHKRTPFKKEEIDGLVKCLSSAGITDIELLEINFEDDVRCFEYSRDFAIDGFPVRRGLCFPLNENIMLLYTHGIAPSIRNPKFKYIQGSKTIPFPLKIVKHYGSGDMAQIASEILGLSKMNWNSFGLYSKLPCTIESSNEIARIGLLLSQYEGSIYDYRFFM</sequence>
<name>A0A1W2ANF4_9FIRM</name>
<evidence type="ECO:0000313" key="2">
    <source>
        <dbReference type="Proteomes" id="UP000192790"/>
    </source>
</evidence>
<dbReference type="Gene3D" id="3.40.50.1220">
    <property type="entry name" value="TPP-binding domain"/>
    <property type="match status" value="1"/>
</dbReference>
<dbReference type="SUPFAM" id="SSF53098">
    <property type="entry name" value="Ribonuclease H-like"/>
    <property type="match status" value="1"/>
</dbReference>